<sequence>MRPKKEVLVGDEWKLELYSQKYGLKAGMPPHPLQEIVEEAMNLLSIYAPSVYAEMKGWEFVTRLQKIRAGILNTQQQILNYAETGQVIPDSSENLALTLNNLGIR</sequence>
<evidence type="ECO:0000313" key="1">
    <source>
        <dbReference type="EMBL" id="KKL97375.1"/>
    </source>
</evidence>
<gene>
    <name evidence="1" type="ORF">LCGC14_1835130</name>
</gene>
<dbReference type="AlphaFoldDB" id="A0A0F9IUE4"/>
<organism evidence="1">
    <name type="scientific">marine sediment metagenome</name>
    <dbReference type="NCBI Taxonomy" id="412755"/>
    <lineage>
        <taxon>unclassified sequences</taxon>
        <taxon>metagenomes</taxon>
        <taxon>ecological metagenomes</taxon>
    </lineage>
</organism>
<protein>
    <submittedName>
        <fullName evidence="1">Uncharacterized protein</fullName>
    </submittedName>
</protein>
<reference evidence="1" key="1">
    <citation type="journal article" date="2015" name="Nature">
        <title>Complex archaea that bridge the gap between prokaryotes and eukaryotes.</title>
        <authorList>
            <person name="Spang A."/>
            <person name="Saw J.H."/>
            <person name="Jorgensen S.L."/>
            <person name="Zaremba-Niedzwiedzka K."/>
            <person name="Martijn J."/>
            <person name="Lind A.E."/>
            <person name="van Eijk R."/>
            <person name="Schleper C."/>
            <person name="Guy L."/>
            <person name="Ettema T.J."/>
        </authorList>
    </citation>
    <scope>NUCLEOTIDE SEQUENCE</scope>
</reference>
<name>A0A0F9IUE4_9ZZZZ</name>
<dbReference type="EMBL" id="LAZR01018183">
    <property type="protein sequence ID" value="KKL97375.1"/>
    <property type="molecule type" value="Genomic_DNA"/>
</dbReference>
<comment type="caution">
    <text evidence="1">The sequence shown here is derived from an EMBL/GenBank/DDBJ whole genome shotgun (WGS) entry which is preliminary data.</text>
</comment>
<accession>A0A0F9IUE4</accession>
<proteinExistence type="predicted"/>